<dbReference type="CDD" id="cd00198">
    <property type="entry name" value="vWFA"/>
    <property type="match status" value="1"/>
</dbReference>
<dbReference type="RefSeq" id="WP_075082535.1">
    <property type="nucleotide sequence ID" value="NZ_CP042912.1"/>
</dbReference>
<sequence>MSFSDWRILLFLFIPATLLAWIWLRDRLPSLGLGSDRRIALPQDFGIARSGRWSDFFIRCFLSSMPLMMAVAIILLAGPRHLSVPKAERELTNIEFCLDLSGSMTAKFGAGTRYDAAMEAINGFVDQRPGDAFGLTVFGDKAQHWIPLTTDPSAFRCAVPFLNPRKLPRGYGGGTMIGLGLKKCQETLVTRETGDRMIILVSDGASFDLGDGKEEIIGKSLRDDNIVVYSIHIGNGVTPPEVSTITNIANGKSFNPQDVQSLQGVFQRIDKMEVAEMKQTYAEVLDWFAPFSIAGISLAGVALCSMMLFRYTPW</sequence>
<accession>A0A5B9PBF3</accession>
<keyword evidence="1" id="KW-0812">Transmembrane</keyword>
<evidence type="ECO:0000313" key="4">
    <source>
        <dbReference type="Proteomes" id="UP000322214"/>
    </source>
</evidence>
<feature type="domain" description="VWFA" evidence="2">
    <location>
        <begin position="93"/>
        <end position="269"/>
    </location>
</feature>
<name>A0A5B9PBF3_9BACT</name>
<proteinExistence type="predicted"/>
<dbReference type="InterPro" id="IPR002035">
    <property type="entry name" value="VWF_A"/>
</dbReference>
<keyword evidence="1" id="KW-0472">Membrane</keyword>
<dbReference type="Gene3D" id="3.40.50.410">
    <property type="entry name" value="von Willebrand factor, type A domain"/>
    <property type="match status" value="1"/>
</dbReference>
<evidence type="ECO:0000256" key="1">
    <source>
        <dbReference type="SAM" id="Phobius"/>
    </source>
</evidence>
<dbReference type="Pfam" id="PF13519">
    <property type="entry name" value="VWA_2"/>
    <property type="match status" value="1"/>
</dbReference>
<dbReference type="SMART" id="SM00327">
    <property type="entry name" value="VWA"/>
    <property type="match status" value="1"/>
</dbReference>
<dbReference type="SUPFAM" id="SSF53300">
    <property type="entry name" value="vWA-like"/>
    <property type="match status" value="1"/>
</dbReference>
<dbReference type="Proteomes" id="UP000322214">
    <property type="component" value="Chromosome"/>
</dbReference>
<keyword evidence="1" id="KW-1133">Transmembrane helix</keyword>
<dbReference type="AlphaFoldDB" id="A0A5B9PBF3"/>
<organism evidence="3 4">
    <name type="scientific">Mariniblastus fucicola</name>
    <dbReference type="NCBI Taxonomy" id="980251"/>
    <lineage>
        <taxon>Bacteria</taxon>
        <taxon>Pseudomonadati</taxon>
        <taxon>Planctomycetota</taxon>
        <taxon>Planctomycetia</taxon>
        <taxon>Pirellulales</taxon>
        <taxon>Pirellulaceae</taxon>
        <taxon>Mariniblastus</taxon>
    </lineage>
</organism>
<evidence type="ECO:0000259" key="2">
    <source>
        <dbReference type="PROSITE" id="PS50234"/>
    </source>
</evidence>
<dbReference type="OrthoDB" id="247963at2"/>
<evidence type="ECO:0000313" key="3">
    <source>
        <dbReference type="EMBL" id="QEG20453.1"/>
    </source>
</evidence>
<keyword evidence="4" id="KW-1185">Reference proteome</keyword>
<reference evidence="3 4" key="1">
    <citation type="submission" date="2019-08" db="EMBL/GenBank/DDBJ databases">
        <title>Deep-cultivation of Planctomycetes and their phenomic and genomic characterization uncovers novel biology.</title>
        <authorList>
            <person name="Wiegand S."/>
            <person name="Jogler M."/>
            <person name="Boedeker C."/>
            <person name="Pinto D."/>
            <person name="Vollmers J."/>
            <person name="Rivas-Marin E."/>
            <person name="Kohn T."/>
            <person name="Peeters S.H."/>
            <person name="Heuer A."/>
            <person name="Rast P."/>
            <person name="Oberbeckmann S."/>
            <person name="Bunk B."/>
            <person name="Jeske O."/>
            <person name="Meyerdierks A."/>
            <person name="Storesund J.E."/>
            <person name="Kallscheuer N."/>
            <person name="Luecker S."/>
            <person name="Lage O.M."/>
            <person name="Pohl T."/>
            <person name="Merkel B.J."/>
            <person name="Hornburger P."/>
            <person name="Mueller R.-W."/>
            <person name="Bruemmer F."/>
            <person name="Labrenz M."/>
            <person name="Spormann A.M."/>
            <person name="Op den Camp H."/>
            <person name="Overmann J."/>
            <person name="Amann R."/>
            <person name="Jetten M.S.M."/>
            <person name="Mascher T."/>
            <person name="Medema M.H."/>
            <person name="Devos D.P."/>
            <person name="Kaster A.-K."/>
            <person name="Ovreas L."/>
            <person name="Rohde M."/>
            <person name="Galperin M.Y."/>
            <person name="Jogler C."/>
        </authorList>
    </citation>
    <scope>NUCLEOTIDE SEQUENCE [LARGE SCALE GENOMIC DNA]</scope>
    <source>
        <strain evidence="3 4">FC18</strain>
    </source>
</reference>
<feature type="transmembrane region" description="Helical" evidence="1">
    <location>
        <begin position="6"/>
        <end position="24"/>
    </location>
</feature>
<dbReference type="KEGG" id="mff:MFFC18_03010"/>
<protein>
    <submittedName>
        <fullName evidence="3">von Willebrand factor type A domain protein</fullName>
    </submittedName>
</protein>
<dbReference type="PROSITE" id="PS50234">
    <property type="entry name" value="VWFA"/>
    <property type="match status" value="1"/>
</dbReference>
<feature type="transmembrane region" description="Helical" evidence="1">
    <location>
        <begin position="56"/>
        <end position="77"/>
    </location>
</feature>
<dbReference type="EMBL" id="CP042912">
    <property type="protein sequence ID" value="QEG20453.1"/>
    <property type="molecule type" value="Genomic_DNA"/>
</dbReference>
<feature type="transmembrane region" description="Helical" evidence="1">
    <location>
        <begin position="287"/>
        <end position="309"/>
    </location>
</feature>
<dbReference type="STRING" id="980251.GCA_001642875_04529"/>
<gene>
    <name evidence="3" type="ORF">MFFC18_03010</name>
</gene>
<dbReference type="InterPro" id="IPR036465">
    <property type="entry name" value="vWFA_dom_sf"/>
</dbReference>